<dbReference type="PANTHER" id="PTHR47990">
    <property type="entry name" value="2-OXOGLUTARATE (2OG) AND FE(II)-DEPENDENT OXYGENASE SUPERFAMILY PROTEIN-RELATED"/>
    <property type="match status" value="1"/>
</dbReference>
<dbReference type="InterPro" id="IPR044861">
    <property type="entry name" value="IPNS-like_FE2OG_OXY"/>
</dbReference>
<sequence>MHSSPHAVQDFSSQLNLSPHQEQIIEAYGQAIHDLASSVSQKMTESLDIEDADFKDWSFIFRIIKYNFTPEVIGSIGAQVHLDIGFITLLQDDETVNGLQLMDDSRSFKEVPPKLGSFLCIIGNVGHVWSNGKFLNVRHHVLYKEAITCYSFGVFMLASRDGNVEAQQSWLNLIMHDTIAHLNMKI</sequence>
<evidence type="ECO:0000313" key="3">
    <source>
        <dbReference type="Proteomes" id="UP000257109"/>
    </source>
</evidence>
<feature type="non-terminal residue" evidence="2">
    <location>
        <position position="1"/>
    </location>
</feature>
<dbReference type="AlphaFoldDB" id="A0A371E564"/>
<comment type="caution">
    <text evidence="2">The sequence shown here is derived from an EMBL/GenBank/DDBJ whole genome shotgun (WGS) entry which is preliminary data.</text>
</comment>
<gene>
    <name evidence="2" type="primary">DAO</name>
    <name evidence="2" type="ORF">CR513_60625</name>
</gene>
<evidence type="ECO:0000259" key="1">
    <source>
        <dbReference type="Pfam" id="PF03171"/>
    </source>
</evidence>
<evidence type="ECO:0000313" key="2">
    <source>
        <dbReference type="EMBL" id="RDX61172.1"/>
    </source>
</evidence>
<dbReference type="GO" id="GO:0051213">
    <property type="term" value="F:dioxygenase activity"/>
    <property type="evidence" value="ECO:0007669"/>
    <property type="project" value="UniProtKB-KW"/>
</dbReference>
<dbReference type="EMBL" id="QJKJ01016307">
    <property type="protein sequence ID" value="RDX61172.1"/>
    <property type="molecule type" value="Genomic_DNA"/>
</dbReference>
<dbReference type="STRING" id="157652.A0A371E564"/>
<keyword evidence="3" id="KW-1185">Reference proteome</keyword>
<dbReference type="InterPro" id="IPR027443">
    <property type="entry name" value="IPNS-like_sf"/>
</dbReference>
<keyword evidence="2" id="KW-0223">Dioxygenase</keyword>
<proteinExistence type="predicted"/>
<dbReference type="Pfam" id="PF03171">
    <property type="entry name" value="2OG-FeII_Oxy"/>
    <property type="match status" value="1"/>
</dbReference>
<dbReference type="OrthoDB" id="1710193at2759"/>
<reference evidence="2" key="1">
    <citation type="submission" date="2018-05" db="EMBL/GenBank/DDBJ databases">
        <title>Draft genome of Mucuna pruriens seed.</title>
        <authorList>
            <person name="Nnadi N.E."/>
            <person name="Vos R."/>
            <person name="Hasami M.H."/>
            <person name="Devisetty U.K."/>
            <person name="Aguiy J.C."/>
        </authorList>
    </citation>
    <scope>NUCLEOTIDE SEQUENCE [LARGE SCALE GENOMIC DNA]</scope>
    <source>
        <strain evidence="2">JCA_2017</strain>
    </source>
</reference>
<dbReference type="Gene3D" id="2.60.120.330">
    <property type="entry name" value="B-lactam Antibiotic, Isopenicillin N Synthase, Chain"/>
    <property type="match status" value="1"/>
</dbReference>
<name>A0A371E564_MUCPR</name>
<feature type="domain" description="Isopenicillin N synthase-like Fe(2+) 2OG dioxygenase" evidence="1">
    <location>
        <begin position="62"/>
        <end position="144"/>
    </location>
</feature>
<accession>A0A371E564</accession>
<dbReference type="InterPro" id="IPR050231">
    <property type="entry name" value="Iron_ascorbate_oxido_reductase"/>
</dbReference>
<keyword evidence="2" id="KW-0560">Oxidoreductase</keyword>
<organism evidence="2 3">
    <name type="scientific">Mucuna pruriens</name>
    <name type="common">Velvet bean</name>
    <name type="synonym">Dolichos pruriens</name>
    <dbReference type="NCBI Taxonomy" id="157652"/>
    <lineage>
        <taxon>Eukaryota</taxon>
        <taxon>Viridiplantae</taxon>
        <taxon>Streptophyta</taxon>
        <taxon>Embryophyta</taxon>
        <taxon>Tracheophyta</taxon>
        <taxon>Spermatophyta</taxon>
        <taxon>Magnoliopsida</taxon>
        <taxon>eudicotyledons</taxon>
        <taxon>Gunneridae</taxon>
        <taxon>Pentapetalae</taxon>
        <taxon>rosids</taxon>
        <taxon>fabids</taxon>
        <taxon>Fabales</taxon>
        <taxon>Fabaceae</taxon>
        <taxon>Papilionoideae</taxon>
        <taxon>50 kb inversion clade</taxon>
        <taxon>NPAAA clade</taxon>
        <taxon>indigoferoid/millettioid clade</taxon>
        <taxon>Phaseoleae</taxon>
        <taxon>Mucuna</taxon>
    </lineage>
</organism>
<dbReference type="Proteomes" id="UP000257109">
    <property type="component" value="Unassembled WGS sequence"/>
</dbReference>
<dbReference type="SUPFAM" id="SSF51197">
    <property type="entry name" value="Clavaminate synthase-like"/>
    <property type="match status" value="1"/>
</dbReference>
<protein>
    <submittedName>
        <fullName evidence="2">2-oxoglutarate-dependent dioxygenase DAO</fullName>
    </submittedName>
</protein>